<evidence type="ECO:0000313" key="1">
    <source>
        <dbReference type="EnsemblPlants" id="AVESA.00010b.r2.5AG0853160.1.CDS.1"/>
    </source>
</evidence>
<accession>A0ACD5XUA4</accession>
<evidence type="ECO:0000313" key="2">
    <source>
        <dbReference type="Proteomes" id="UP001732700"/>
    </source>
</evidence>
<dbReference type="Proteomes" id="UP001732700">
    <property type="component" value="Chromosome 5A"/>
</dbReference>
<dbReference type="EnsemblPlants" id="AVESA.00010b.r2.5AG0853160.1">
    <property type="protein sequence ID" value="AVESA.00010b.r2.5AG0853160.1.CDS.1"/>
    <property type="gene ID" value="AVESA.00010b.r2.5AG0853160"/>
</dbReference>
<keyword evidence="2" id="KW-1185">Reference proteome</keyword>
<organism evidence="1 2">
    <name type="scientific">Avena sativa</name>
    <name type="common">Oat</name>
    <dbReference type="NCBI Taxonomy" id="4498"/>
    <lineage>
        <taxon>Eukaryota</taxon>
        <taxon>Viridiplantae</taxon>
        <taxon>Streptophyta</taxon>
        <taxon>Embryophyta</taxon>
        <taxon>Tracheophyta</taxon>
        <taxon>Spermatophyta</taxon>
        <taxon>Magnoliopsida</taxon>
        <taxon>Liliopsida</taxon>
        <taxon>Poales</taxon>
        <taxon>Poaceae</taxon>
        <taxon>BOP clade</taxon>
        <taxon>Pooideae</taxon>
        <taxon>Poodae</taxon>
        <taxon>Poeae</taxon>
        <taxon>Poeae Chloroplast Group 1 (Aveneae type)</taxon>
        <taxon>Aveninae</taxon>
        <taxon>Avena</taxon>
    </lineage>
</organism>
<protein>
    <submittedName>
        <fullName evidence="1">Uncharacterized protein</fullName>
    </submittedName>
</protein>
<reference evidence="1" key="1">
    <citation type="submission" date="2021-05" db="EMBL/GenBank/DDBJ databases">
        <authorList>
            <person name="Scholz U."/>
            <person name="Mascher M."/>
            <person name="Fiebig A."/>
        </authorList>
    </citation>
    <scope>NUCLEOTIDE SEQUENCE [LARGE SCALE GENOMIC DNA]</scope>
</reference>
<proteinExistence type="predicted"/>
<sequence length="177" mass="18645">MAAVAASLLLLQCVASMVAGVASQYSSQSFVDLQNAARADVGVAPLAWDDTLAAYARRYAGERKGDCALVHSKGPYGENIFWGSAGSNWTAGDVVALWVQEKQYYNCTDGSCAAGNVCSHYAQVVWANTTRVGCAAVSCDGNGGTFILCEYDPKGNLQGVRPYAGCGQFNRSGTYAR</sequence>
<name>A0ACD5XUA4_AVESA</name>
<reference evidence="1" key="2">
    <citation type="submission" date="2025-09" db="UniProtKB">
        <authorList>
            <consortium name="EnsemblPlants"/>
        </authorList>
    </citation>
    <scope>IDENTIFICATION</scope>
</reference>